<gene>
    <name evidence="2" type="ORF">EI42_03701</name>
</gene>
<organism evidence="2 3">
    <name type="scientific">Thermosporothrix hazakensis</name>
    <dbReference type="NCBI Taxonomy" id="644383"/>
    <lineage>
        <taxon>Bacteria</taxon>
        <taxon>Bacillati</taxon>
        <taxon>Chloroflexota</taxon>
        <taxon>Ktedonobacteria</taxon>
        <taxon>Ktedonobacterales</taxon>
        <taxon>Thermosporotrichaceae</taxon>
        <taxon>Thermosporothrix</taxon>
    </lineage>
</organism>
<dbReference type="RefSeq" id="WP_111324056.1">
    <property type="nucleotide sequence ID" value="NZ_BIFX01000002.1"/>
</dbReference>
<sequence>MSKDEKKVAFIQYDLPALKAGKYTIQVEQALNTEAPNQFAHASTIIVKGERLSFSADDISGVFPPNLATGEFDGVLPHVVLKRCTLPWERASDLPSEEAPWLAVFLFTDEEAASVKIAKATPLALLPQGQIMQQQDTTLSKKENILNQNGEHFQGTLPAGYLSYPDWALEYGESPDDACMVIDIPVELFSKVAPAKEDLPYLAHIRQVDTMHGPDSNQHLLKYAIVRGNRVPAIDTLSHAFLVSLERFAEYLPDEQGAKSGKIPADTTYIRLLNYHYWRFTANSRGAMLRTLLENLNKTTDGRQKLTTLQVPFEGIPPTESEVKSALDKQQAGTTTAQDARVLLRNALVQGYVPLKHHLRHGGETVSWYRGPLAPSTVMPTLKTPLSGPDAANAYNPLTGLFDVSYGIAWQLGQMLALQNTGFANELYRWRRTTHFSQALSAQMQAFEANLNGESIFSSFLQAHRQFAATIPDEVSQWLARLRLLYGIPFHYLVPDERMLPIESLRFFFLDQNWLQALIDGVLSIGRVTRDGRPQLDCCDYTEFHGKIAARIHTIRPNRRPFTTYRNETQQCTGFLLRSKVVAGWPNLQVNGYADQKGTEEIPILRWTKLSEDTMLCLFDGVVALVALHEPPEQIHAGVEGDPGHYTTTLRAVTAGQKQPGQQLDGQTALPTRSDNQTLKLDVAQRTLKETLNNPPFDQKLDKVTSAEFALELVKGVVKVEYYNRNV</sequence>
<comment type="caution">
    <text evidence="2">The sequence shown here is derived from an EMBL/GenBank/DDBJ whole genome shotgun (WGS) entry which is preliminary data.</text>
</comment>
<accession>A0A326U3W9</accession>
<feature type="region of interest" description="Disordered" evidence="1">
    <location>
        <begin position="656"/>
        <end position="676"/>
    </location>
</feature>
<dbReference type="OrthoDB" id="4846903at2"/>
<evidence type="ECO:0000313" key="3">
    <source>
        <dbReference type="Proteomes" id="UP000248806"/>
    </source>
</evidence>
<dbReference type="EMBL" id="QKUF01000013">
    <property type="protein sequence ID" value="PZW27138.1"/>
    <property type="molecule type" value="Genomic_DNA"/>
</dbReference>
<evidence type="ECO:0000313" key="2">
    <source>
        <dbReference type="EMBL" id="PZW27138.1"/>
    </source>
</evidence>
<dbReference type="Proteomes" id="UP000248806">
    <property type="component" value="Unassembled WGS sequence"/>
</dbReference>
<protein>
    <submittedName>
        <fullName evidence="2">Uncharacterized protein</fullName>
    </submittedName>
</protein>
<keyword evidence="3" id="KW-1185">Reference proteome</keyword>
<reference evidence="2 3" key="1">
    <citation type="submission" date="2018-06" db="EMBL/GenBank/DDBJ databases">
        <title>Genomic Encyclopedia of Archaeal and Bacterial Type Strains, Phase II (KMG-II): from individual species to whole genera.</title>
        <authorList>
            <person name="Goeker M."/>
        </authorList>
    </citation>
    <scope>NUCLEOTIDE SEQUENCE [LARGE SCALE GENOMIC DNA]</scope>
    <source>
        <strain evidence="2 3">ATCC BAA-1881</strain>
    </source>
</reference>
<evidence type="ECO:0000256" key="1">
    <source>
        <dbReference type="SAM" id="MobiDB-lite"/>
    </source>
</evidence>
<name>A0A326U3W9_THEHA</name>
<dbReference type="AlphaFoldDB" id="A0A326U3W9"/>
<proteinExistence type="predicted"/>